<dbReference type="InterPro" id="IPR028096">
    <property type="entry name" value="EfeO_Cupredoxin"/>
</dbReference>
<keyword evidence="10" id="KW-1185">Reference proteome</keyword>
<feature type="region of interest" description="Disordered" evidence="4">
    <location>
        <begin position="25"/>
        <end position="45"/>
    </location>
</feature>
<dbReference type="InterPro" id="IPR050894">
    <property type="entry name" value="EfeM/EfeO_iron_uptake"/>
</dbReference>
<reference evidence="8" key="1">
    <citation type="submission" date="2016-04" db="EMBL/GenBank/DDBJ databases">
        <authorList>
            <person name="Evans L.H."/>
            <person name="Alamgir A."/>
            <person name="Owens N."/>
            <person name="Weber N.D."/>
            <person name="Virtaneva K."/>
            <person name="Barbian K."/>
            <person name="Babar A."/>
            <person name="Rosenke K."/>
        </authorList>
    </citation>
    <scope>NUCLEOTIDE SEQUENCE [LARGE SCALE GENOMIC DNA]</scope>
    <source>
        <strain evidence="8">RUTW2-3</strain>
    </source>
</reference>
<dbReference type="NCBIfam" id="NF041757">
    <property type="entry name" value="EfeO"/>
    <property type="match status" value="1"/>
</dbReference>
<evidence type="ECO:0000313" key="10">
    <source>
        <dbReference type="Proteomes" id="UP000053171"/>
    </source>
</evidence>
<comment type="subcellular location">
    <subcellularLocation>
        <location evidence="1">Periplasm</location>
    </subcellularLocation>
</comment>
<proteinExistence type="inferred from homology"/>
<evidence type="ECO:0000313" key="8">
    <source>
        <dbReference type="EMBL" id="OAX51463.1"/>
    </source>
</evidence>
<comment type="similarity">
    <text evidence="2">Belongs to the EfeM/EfeO family.</text>
</comment>
<evidence type="ECO:0000313" key="11">
    <source>
        <dbReference type="Proteomes" id="UP000092021"/>
    </source>
</evidence>
<dbReference type="Gene3D" id="2.60.40.420">
    <property type="entry name" value="Cupredoxins - blue copper proteins"/>
    <property type="match status" value="1"/>
</dbReference>
<dbReference type="InterPro" id="IPR034981">
    <property type="entry name" value="Imelysin-like_EfeO/Algp7"/>
</dbReference>
<dbReference type="RefSeq" id="WP_064725659.1">
    <property type="nucleotide sequence ID" value="NZ_LJBJ02000018.1"/>
</dbReference>
<accession>A0A199NS80</accession>
<feature type="domain" description="EfeO-type cupredoxin-like" evidence="7">
    <location>
        <begin position="29"/>
        <end position="123"/>
    </location>
</feature>
<keyword evidence="3 5" id="KW-0732">Signal</keyword>
<evidence type="ECO:0000256" key="5">
    <source>
        <dbReference type="SAM" id="SignalP"/>
    </source>
</evidence>
<dbReference type="Proteomes" id="UP000092021">
    <property type="component" value="Unassembled WGS sequence"/>
</dbReference>
<dbReference type="InterPro" id="IPR008972">
    <property type="entry name" value="Cupredoxin"/>
</dbReference>
<dbReference type="InterPro" id="IPR038352">
    <property type="entry name" value="Imelysin_sf"/>
</dbReference>
<evidence type="ECO:0000256" key="1">
    <source>
        <dbReference type="ARBA" id="ARBA00004418"/>
    </source>
</evidence>
<gene>
    <name evidence="9" type="ORF">A5N15_10315</name>
    <name evidence="8" type="ORF">AN277_0208580</name>
</gene>
<organism evidence="8 10">
    <name type="scientific">Rothia kristinae</name>
    <dbReference type="NCBI Taxonomy" id="37923"/>
    <lineage>
        <taxon>Bacteria</taxon>
        <taxon>Bacillati</taxon>
        <taxon>Actinomycetota</taxon>
        <taxon>Actinomycetes</taxon>
        <taxon>Micrococcales</taxon>
        <taxon>Micrococcaceae</taxon>
        <taxon>Rothia</taxon>
    </lineage>
</organism>
<dbReference type="Pfam" id="PF13473">
    <property type="entry name" value="Cupredoxin_1"/>
    <property type="match status" value="1"/>
</dbReference>
<dbReference type="EMBL" id="LJBJ02000018">
    <property type="protein sequence ID" value="OAX51463.1"/>
    <property type="molecule type" value="Genomic_DNA"/>
</dbReference>
<dbReference type="PROSITE" id="PS51257">
    <property type="entry name" value="PROKAR_LIPOPROTEIN"/>
    <property type="match status" value="1"/>
</dbReference>
<evidence type="ECO:0000313" key="9">
    <source>
        <dbReference type="EMBL" id="OAX55464.1"/>
    </source>
</evidence>
<evidence type="ECO:0000256" key="4">
    <source>
        <dbReference type="SAM" id="MobiDB-lite"/>
    </source>
</evidence>
<name>A0A199NS80_9MICC</name>
<evidence type="ECO:0000256" key="2">
    <source>
        <dbReference type="ARBA" id="ARBA00005989"/>
    </source>
</evidence>
<dbReference type="PANTHER" id="PTHR39192:SF1">
    <property type="entry name" value="IRON UPTAKE SYSTEM COMPONENT EFEO"/>
    <property type="match status" value="1"/>
</dbReference>
<dbReference type="PANTHER" id="PTHR39192">
    <property type="entry name" value="IRON UPTAKE SYSTEM COMPONENT EFEO"/>
    <property type="match status" value="1"/>
</dbReference>
<comment type="caution">
    <text evidence="8">The sequence shown here is derived from an EMBL/GenBank/DDBJ whole genome shotgun (WGS) entry which is preliminary data.</text>
</comment>
<feature type="signal peptide" evidence="5">
    <location>
        <begin position="1"/>
        <end position="22"/>
    </location>
</feature>
<dbReference type="Pfam" id="PF09375">
    <property type="entry name" value="Peptidase_M75"/>
    <property type="match status" value="1"/>
</dbReference>
<evidence type="ECO:0000259" key="7">
    <source>
        <dbReference type="Pfam" id="PF13473"/>
    </source>
</evidence>
<dbReference type="AlphaFoldDB" id="A0A199NS80"/>
<dbReference type="CDD" id="cd14656">
    <property type="entry name" value="Imelysin-like_EfeO"/>
    <property type="match status" value="1"/>
</dbReference>
<dbReference type="InterPro" id="IPR018976">
    <property type="entry name" value="Imelysin-like"/>
</dbReference>
<reference evidence="8 10" key="3">
    <citation type="submission" date="2016-06" db="EMBL/GenBank/DDBJ databases">
        <title>Identification of putative biosynthetic pathways for the production of bioactive secondary metabolites by the marine actinomycete Kocuria kristinae RUTW2-3.</title>
        <authorList>
            <person name="Waterworth S.C."/>
            <person name="Walmsley T.A."/>
            <person name="Matongo T."/>
            <person name="Davies-Coleman M.T."/>
            <person name="Dorrington R.A."/>
        </authorList>
    </citation>
    <scope>NUCLEOTIDE SEQUENCE [LARGE SCALE GENOMIC DNA]</scope>
    <source>
        <strain evidence="10">RuSp02-3</strain>
        <strain evidence="8">RUTW2-3</strain>
        <strain evidence="9 11">RUTW4-5</strain>
    </source>
</reference>
<dbReference type="InterPro" id="IPR053377">
    <property type="entry name" value="Iron_uptake_EfeM/EfeO"/>
</dbReference>
<protein>
    <submittedName>
        <fullName evidence="8">PbrT family lead (Pb2+) uptake porter</fullName>
    </submittedName>
</protein>
<feature type="chain" id="PRO_5038214944" evidence="5">
    <location>
        <begin position="23"/>
        <end position="441"/>
    </location>
</feature>
<reference evidence="10" key="2">
    <citation type="submission" date="2016-04" db="EMBL/GenBank/DDBJ databases">
        <authorList>
            <person name="Waterworth S."/>
            <person name="Matcher G."/>
        </authorList>
    </citation>
    <scope>NUCLEOTIDE SEQUENCE [LARGE SCALE GENOMIC DNA]</scope>
    <source>
        <strain evidence="10">RuSp02-3</strain>
    </source>
</reference>
<feature type="domain" description="Imelysin-like" evidence="6">
    <location>
        <begin position="154"/>
        <end position="412"/>
    </location>
</feature>
<dbReference type="EMBL" id="LWGZ01000923">
    <property type="protein sequence ID" value="OAX55464.1"/>
    <property type="molecule type" value="Genomic_DNA"/>
</dbReference>
<evidence type="ECO:0000256" key="3">
    <source>
        <dbReference type="ARBA" id="ARBA00022729"/>
    </source>
</evidence>
<dbReference type="Proteomes" id="UP000053171">
    <property type="component" value="Unassembled WGS sequence"/>
</dbReference>
<dbReference type="Gene3D" id="1.20.1420.20">
    <property type="entry name" value="M75 peptidase, HXXE motif"/>
    <property type="match status" value="1"/>
</dbReference>
<evidence type="ECO:0000259" key="6">
    <source>
        <dbReference type="Pfam" id="PF09375"/>
    </source>
</evidence>
<dbReference type="GO" id="GO:0042597">
    <property type="term" value="C:periplasmic space"/>
    <property type="evidence" value="ECO:0007669"/>
    <property type="project" value="UniProtKB-SubCell"/>
</dbReference>
<sequence>MRIARPLSAAAAVLLAVTMAGCTDNPQNSASSDSSADGGSGDTQTVKVTITDDTCQVEPAEVKSGKVKFEITNQGTKPNELEVLAENKLQIESEQENVGPGTTAQLTTALEQGTYYTACKPNMVGDFVGLSQFTVTQGEKVEIGDDTKAAEDKAIANYTSYTKDQVGQLLTATQEFTQAYTSGDTERAKQLYPLARQHYERIEPTAESFGIKEAGDLDTAMDARVQDLAADADKKVTAPEVLKDWTGWHRIEADLFTEDGSPFTFASAADRKKAADQLDEDTQKLYDLVYGKVDGASGKFQLKFSDVVDGASSLMEEVAKSKIVGEEETFSHTDMYDFKANVEGAKVAYGNVQDLVKKQDADLDRKITESFEKVDGLIDAQKDGEVDGQATYKPYDQIAAVQKDAGEAPSDKDYTKVQREFSDAVNALSEPLSQVAGTVLH</sequence>